<dbReference type="OrthoDB" id="429145at2759"/>
<keyword evidence="4 9" id="KW-0479">Metal-binding</keyword>
<dbReference type="KEGG" id="dpx:DAPPUDRAFT_442468"/>
<evidence type="ECO:0000256" key="5">
    <source>
        <dbReference type="ARBA" id="ARBA00022833"/>
    </source>
</evidence>
<evidence type="ECO:0000256" key="1">
    <source>
        <dbReference type="ARBA" id="ARBA00002904"/>
    </source>
</evidence>
<keyword evidence="9" id="KW-0732">Signal</keyword>
<feature type="chain" id="PRO_5025097066" description="Carbonic anhydrase" evidence="9">
    <location>
        <begin position="26"/>
        <end position="454"/>
    </location>
</feature>
<gene>
    <name evidence="11" type="primary">CAA6F</name>
    <name evidence="11" type="ORF">DAPPUDRAFT_442468</name>
</gene>
<dbReference type="PANTHER" id="PTHR18952:SF265">
    <property type="entry name" value="CARBONIC ANHYDRASE"/>
    <property type="match status" value="1"/>
</dbReference>
<evidence type="ECO:0000256" key="3">
    <source>
        <dbReference type="ARBA" id="ARBA00012925"/>
    </source>
</evidence>
<evidence type="ECO:0000313" key="12">
    <source>
        <dbReference type="Proteomes" id="UP000000305"/>
    </source>
</evidence>
<sequence length="454" mass="49456">MQVSRPNGILAIVVVFMGLLAPTKCFPIIGEPFVAPEFLPTTARANPAIPEAIPYTRIPYTPSTAAPKENAAYPSPSTYSYTLKPEVTTTALSSTSDKIQSIVATTTSTIDAPGLAATSAITTSSIIPSDATTSPPVNAGRVDDSAFEHFSLKPHQAKPSWTHKDSVGWHSKFPTCGGSQQSPIDIQPKSTVLTAYPKFTFHNYGNLISMELINNGHSAVYNLPPDYPTEEMPHITGGGLDDTFAFVQFHLHWGSESSKGSEHLIKSKGYPGELHLVHFNTKYGSFAEASQHSDGVAVLGIFLKVGPSDSQSFQPLVEQLGEISKDGDETVLRKPVALNDILPGRTSSFYRYSGSLTTPNCQQIVIWTIFDNPIEISEKQLDKFRSLQGDDGFNMVNNFRPTLPVNGRTVFYRSFTGCEIPRSWPITSSPFSEAYKWSKCLMGFAYKSVAPSSL</sequence>
<dbReference type="HOGENOM" id="CLU_039326_2_0_1"/>
<dbReference type="InterPro" id="IPR018338">
    <property type="entry name" value="Carbonic_anhydrase_a-class_CS"/>
</dbReference>
<evidence type="ECO:0000259" key="10">
    <source>
        <dbReference type="PROSITE" id="PS51144"/>
    </source>
</evidence>
<dbReference type="PROSITE" id="PS51144">
    <property type="entry name" value="ALPHA_CA_2"/>
    <property type="match status" value="1"/>
</dbReference>
<dbReference type="Pfam" id="PF00194">
    <property type="entry name" value="Carb_anhydrase"/>
    <property type="match status" value="1"/>
</dbReference>
<dbReference type="Gene3D" id="3.10.200.10">
    <property type="entry name" value="Alpha carbonic anhydrase"/>
    <property type="match status" value="1"/>
</dbReference>
<dbReference type="AlphaFoldDB" id="E9FX52"/>
<comment type="function">
    <text evidence="1 9">Reversible hydration of carbon dioxide.</text>
</comment>
<dbReference type="Proteomes" id="UP000000305">
    <property type="component" value="Unassembled WGS sequence"/>
</dbReference>
<dbReference type="GO" id="GO:0004089">
    <property type="term" value="F:carbonate dehydratase activity"/>
    <property type="evidence" value="ECO:0000318"/>
    <property type="project" value="GO_Central"/>
</dbReference>
<dbReference type="STRING" id="6669.E9FX52"/>
<dbReference type="InterPro" id="IPR001148">
    <property type="entry name" value="CA_dom"/>
</dbReference>
<evidence type="ECO:0000256" key="9">
    <source>
        <dbReference type="RuleBase" id="RU367011"/>
    </source>
</evidence>
<evidence type="ECO:0000256" key="2">
    <source>
        <dbReference type="ARBA" id="ARBA00010718"/>
    </source>
</evidence>
<dbReference type="eggNOG" id="KOG0382">
    <property type="taxonomic scope" value="Eukaryota"/>
</dbReference>
<dbReference type="CDD" id="cd00326">
    <property type="entry name" value="alpha_CA"/>
    <property type="match status" value="1"/>
</dbReference>
<protein>
    <recommendedName>
        <fullName evidence="3 9">Carbonic anhydrase</fullName>
        <ecNumber evidence="3 9">4.2.1.1</ecNumber>
    </recommendedName>
</protein>
<comment type="catalytic activity">
    <reaction evidence="8 9">
        <text>hydrogencarbonate + H(+) = CO2 + H2O</text>
        <dbReference type="Rhea" id="RHEA:10748"/>
        <dbReference type="ChEBI" id="CHEBI:15377"/>
        <dbReference type="ChEBI" id="CHEBI:15378"/>
        <dbReference type="ChEBI" id="CHEBI:16526"/>
        <dbReference type="ChEBI" id="CHEBI:17544"/>
        <dbReference type="EC" id="4.2.1.1"/>
    </reaction>
</comment>
<evidence type="ECO:0000313" key="11">
    <source>
        <dbReference type="EMBL" id="EFX88012.1"/>
    </source>
</evidence>
<dbReference type="FunFam" id="3.10.200.10:FF:000003">
    <property type="entry name" value="Carbonic anhydrase 12"/>
    <property type="match status" value="1"/>
</dbReference>
<dbReference type="FunCoup" id="E9FX52">
    <property type="interactions" value="20"/>
</dbReference>
<comment type="similarity">
    <text evidence="2 9">Belongs to the alpha-carbonic anhydrase family.</text>
</comment>
<keyword evidence="12" id="KW-1185">Reference proteome</keyword>
<proteinExistence type="inferred from homology"/>
<dbReference type="InterPro" id="IPR036398">
    <property type="entry name" value="CA_dom_sf"/>
</dbReference>
<dbReference type="PANTHER" id="PTHR18952">
    <property type="entry name" value="CARBONIC ANHYDRASE"/>
    <property type="match status" value="1"/>
</dbReference>
<evidence type="ECO:0000256" key="7">
    <source>
        <dbReference type="ARBA" id="ARBA00023239"/>
    </source>
</evidence>
<accession>E9FX52</accession>
<organism evidence="11 12">
    <name type="scientific">Daphnia pulex</name>
    <name type="common">Water flea</name>
    <dbReference type="NCBI Taxonomy" id="6669"/>
    <lineage>
        <taxon>Eukaryota</taxon>
        <taxon>Metazoa</taxon>
        <taxon>Ecdysozoa</taxon>
        <taxon>Arthropoda</taxon>
        <taxon>Crustacea</taxon>
        <taxon>Branchiopoda</taxon>
        <taxon>Diplostraca</taxon>
        <taxon>Cladocera</taxon>
        <taxon>Anomopoda</taxon>
        <taxon>Daphniidae</taxon>
        <taxon>Daphnia</taxon>
    </lineage>
</organism>
<evidence type="ECO:0000256" key="6">
    <source>
        <dbReference type="ARBA" id="ARBA00023180"/>
    </source>
</evidence>
<dbReference type="EC" id="4.2.1.1" evidence="3 9"/>
<dbReference type="InterPro" id="IPR023561">
    <property type="entry name" value="Carbonic_anhydrase_a-class"/>
</dbReference>
<evidence type="ECO:0000256" key="8">
    <source>
        <dbReference type="ARBA" id="ARBA00048348"/>
    </source>
</evidence>
<feature type="domain" description="Alpha-carbonic anhydrase" evidence="10">
    <location>
        <begin position="159"/>
        <end position="414"/>
    </location>
</feature>
<comment type="cofactor">
    <cofactor evidence="9">
        <name>Zn(2+)</name>
        <dbReference type="ChEBI" id="CHEBI:29105"/>
    </cofactor>
</comment>
<keyword evidence="6" id="KW-0325">Glycoprotein</keyword>
<name>E9FX52_DAPPU</name>
<dbReference type="SMART" id="SM01057">
    <property type="entry name" value="Carb_anhydrase"/>
    <property type="match status" value="1"/>
</dbReference>
<dbReference type="GO" id="GO:0008270">
    <property type="term" value="F:zinc ion binding"/>
    <property type="evidence" value="ECO:0007669"/>
    <property type="project" value="UniProtKB-UniRule"/>
</dbReference>
<reference evidence="11 12" key="1">
    <citation type="journal article" date="2011" name="Science">
        <title>The ecoresponsive genome of Daphnia pulex.</title>
        <authorList>
            <person name="Colbourne J.K."/>
            <person name="Pfrender M.E."/>
            <person name="Gilbert D."/>
            <person name="Thomas W.K."/>
            <person name="Tucker A."/>
            <person name="Oakley T.H."/>
            <person name="Tokishita S."/>
            <person name="Aerts A."/>
            <person name="Arnold G.J."/>
            <person name="Basu M.K."/>
            <person name="Bauer D.J."/>
            <person name="Caceres C.E."/>
            <person name="Carmel L."/>
            <person name="Casola C."/>
            <person name="Choi J.H."/>
            <person name="Detter J.C."/>
            <person name="Dong Q."/>
            <person name="Dusheyko S."/>
            <person name="Eads B.D."/>
            <person name="Frohlich T."/>
            <person name="Geiler-Samerotte K.A."/>
            <person name="Gerlach D."/>
            <person name="Hatcher P."/>
            <person name="Jogdeo S."/>
            <person name="Krijgsveld J."/>
            <person name="Kriventseva E.V."/>
            <person name="Kultz D."/>
            <person name="Laforsch C."/>
            <person name="Lindquist E."/>
            <person name="Lopez J."/>
            <person name="Manak J.R."/>
            <person name="Muller J."/>
            <person name="Pangilinan J."/>
            <person name="Patwardhan R.P."/>
            <person name="Pitluck S."/>
            <person name="Pritham E.J."/>
            <person name="Rechtsteiner A."/>
            <person name="Rho M."/>
            <person name="Rogozin I.B."/>
            <person name="Sakarya O."/>
            <person name="Salamov A."/>
            <person name="Schaack S."/>
            <person name="Shapiro H."/>
            <person name="Shiga Y."/>
            <person name="Skalitzky C."/>
            <person name="Smith Z."/>
            <person name="Souvorov A."/>
            <person name="Sung W."/>
            <person name="Tang Z."/>
            <person name="Tsuchiya D."/>
            <person name="Tu H."/>
            <person name="Vos H."/>
            <person name="Wang M."/>
            <person name="Wolf Y.I."/>
            <person name="Yamagata H."/>
            <person name="Yamada T."/>
            <person name="Ye Y."/>
            <person name="Shaw J.R."/>
            <person name="Andrews J."/>
            <person name="Crease T.J."/>
            <person name="Tang H."/>
            <person name="Lucas S.M."/>
            <person name="Robertson H.M."/>
            <person name="Bork P."/>
            <person name="Koonin E.V."/>
            <person name="Zdobnov E.M."/>
            <person name="Grigoriev I.V."/>
            <person name="Lynch M."/>
            <person name="Boore J.L."/>
        </authorList>
    </citation>
    <scope>NUCLEOTIDE SEQUENCE [LARGE SCALE GENOMIC DNA]</scope>
</reference>
<keyword evidence="7 9" id="KW-0456">Lyase</keyword>
<feature type="signal peptide" evidence="9">
    <location>
        <begin position="1"/>
        <end position="25"/>
    </location>
</feature>
<dbReference type="GO" id="GO:0005886">
    <property type="term" value="C:plasma membrane"/>
    <property type="evidence" value="ECO:0000318"/>
    <property type="project" value="GO_Central"/>
</dbReference>
<evidence type="ECO:0000256" key="4">
    <source>
        <dbReference type="ARBA" id="ARBA00022723"/>
    </source>
</evidence>
<keyword evidence="5 9" id="KW-0862">Zinc</keyword>
<dbReference type="SUPFAM" id="SSF51069">
    <property type="entry name" value="Carbonic anhydrase"/>
    <property type="match status" value="1"/>
</dbReference>
<dbReference type="InParanoid" id="E9FX52"/>
<dbReference type="PROSITE" id="PS00162">
    <property type="entry name" value="ALPHA_CA_1"/>
    <property type="match status" value="1"/>
</dbReference>
<dbReference type="EMBL" id="GL732526">
    <property type="protein sequence ID" value="EFX88012.1"/>
    <property type="molecule type" value="Genomic_DNA"/>
</dbReference>